<dbReference type="Proteomes" id="UP000002714">
    <property type="component" value="Chromosome"/>
</dbReference>
<dbReference type="SMART" id="SM00912">
    <property type="entry name" value="Haemagg_act"/>
    <property type="match status" value="1"/>
</dbReference>
<dbReference type="OrthoDB" id="468094at2"/>
<evidence type="ECO:0000256" key="1">
    <source>
        <dbReference type="ARBA" id="ARBA00004613"/>
    </source>
</evidence>
<feature type="domain" description="Filamentous haemagglutinin FhaB/tRNA nuclease CdiA-like TPS" evidence="4">
    <location>
        <begin position="33"/>
        <end position="145"/>
    </location>
</feature>
<evidence type="ECO:0000256" key="2">
    <source>
        <dbReference type="ARBA" id="ARBA00022525"/>
    </source>
</evidence>
<dbReference type="PANTHER" id="PTHR12338">
    <property type="entry name" value="AUTOTRANSPORTER"/>
    <property type="match status" value="1"/>
</dbReference>
<dbReference type="PANTHER" id="PTHR12338:SF8">
    <property type="entry name" value="HEME_HEMOPEXIN-BINDING PROTEIN"/>
    <property type="match status" value="1"/>
</dbReference>
<dbReference type="InterPro" id="IPR008638">
    <property type="entry name" value="FhaB/CdiA-like_TPS"/>
</dbReference>
<dbReference type="EMBL" id="CP000153">
    <property type="protein sequence ID" value="ABB44027.1"/>
    <property type="molecule type" value="Genomic_DNA"/>
</dbReference>
<evidence type="ECO:0000256" key="3">
    <source>
        <dbReference type="ARBA" id="ARBA00022729"/>
    </source>
</evidence>
<keyword evidence="3" id="KW-0732">Signal</keyword>
<organism evidence="5 6">
    <name type="scientific">Sulfurimonas denitrificans (strain ATCC 33889 / DSM 1251)</name>
    <name type="common">Thiomicrospira denitrificans (strain ATCC 33889 / DSM 1251)</name>
    <dbReference type="NCBI Taxonomy" id="326298"/>
    <lineage>
        <taxon>Bacteria</taxon>
        <taxon>Pseudomonadati</taxon>
        <taxon>Campylobacterota</taxon>
        <taxon>Epsilonproteobacteria</taxon>
        <taxon>Campylobacterales</taxon>
        <taxon>Sulfurimonadaceae</taxon>
        <taxon>Sulfurimonas</taxon>
    </lineage>
</organism>
<dbReference type="InterPro" id="IPR050909">
    <property type="entry name" value="Bact_Autotransporter_VF"/>
</dbReference>
<dbReference type="KEGG" id="tdn:Suden_0748"/>
<dbReference type="STRING" id="326298.Suden_0748"/>
<dbReference type="RefSeq" id="WP_011372380.1">
    <property type="nucleotide sequence ID" value="NC_007575.1"/>
</dbReference>
<reference evidence="5 6" key="1">
    <citation type="journal article" date="2008" name="Appl. Environ. Microbiol.">
        <title>Genome of the epsilonproteobacterial chemolithoautotroph Sulfurimonas denitrificans.</title>
        <authorList>
            <person name="Sievert S.M."/>
            <person name="Scott K.M."/>
            <person name="Klotz M.G."/>
            <person name="Chain P.S.G."/>
            <person name="Hauser L.J."/>
            <person name="Hemp J."/>
            <person name="Huegler M."/>
            <person name="Land M."/>
            <person name="Lapidus A."/>
            <person name="Larimer F.W."/>
            <person name="Lucas S."/>
            <person name="Malfatti S.A."/>
            <person name="Meyer F."/>
            <person name="Paulsen I.T."/>
            <person name="Ren Q."/>
            <person name="Simon J."/>
            <person name="Bailey K."/>
            <person name="Diaz E."/>
            <person name="Fitzpatrick K.A."/>
            <person name="Glover B."/>
            <person name="Gwatney N."/>
            <person name="Korajkic A."/>
            <person name="Long A."/>
            <person name="Mobberley J.M."/>
            <person name="Pantry S.N."/>
            <person name="Pazder G."/>
            <person name="Peterson S."/>
            <person name="Quintanilla J.D."/>
            <person name="Sprinkle R."/>
            <person name="Stephens J."/>
            <person name="Thomas P."/>
            <person name="Vaughn R."/>
            <person name="Weber M.J."/>
            <person name="Wooten L.L."/>
        </authorList>
    </citation>
    <scope>NUCLEOTIDE SEQUENCE [LARGE SCALE GENOMIC DNA]</scope>
    <source>
        <strain evidence="6">ATCC 33889 / DSM 1251</strain>
    </source>
</reference>
<dbReference type="InterPro" id="IPR012334">
    <property type="entry name" value="Pectin_lyas_fold"/>
</dbReference>
<dbReference type="GO" id="GO:0005576">
    <property type="term" value="C:extracellular region"/>
    <property type="evidence" value="ECO:0007669"/>
    <property type="project" value="UniProtKB-SubCell"/>
</dbReference>
<dbReference type="Gene3D" id="2.160.20.10">
    <property type="entry name" value="Single-stranded right-handed beta-helix, Pectin lyase-like"/>
    <property type="match status" value="1"/>
</dbReference>
<protein>
    <submittedName>
        <fullName evidence="5">Filamentous haemagglutinin-like protein</fullName>
    </submittedName>
</protein>
<dbReference type="eggNOG" id="COG3210">
    <property type="taxonomic scope" value="Bacteria"/>
</dbReference>
<dbReference type="AlphaFoldDB" id="Q30SK4"/>
<sequence>MKYNPDFSSRFRILKGGKISLVVSALIGSITILSASPTGGVVTSGVANISQSGSATNITQSSQKATINWQNFSIGANETVNFAQPNVNAIALNRVVGNERSVIEGALNANGQVWILNSNGVLFNKSASINTAGLVATTKNISDADFNAGNYNFTGESTASVINMGTINITDGGYASLLANSVRNDGTITAIRGKVTLTGASEATINLNGNSLVNLRVDKGVLDALVENKGAIYADGGEIYLTTNAVNELLKGVVNNTGIIEANSIDGITGKVELFAHGGTAQVAGTIEAKDGFVETSGRKLDIADDINIKANTWLLDPYNLEIVSDDTETILTDDGGGNGMYEIVGSQDNSKIKASTIETQLNSESIAIVYVSTHNDGVTEGTQEGNIYM</sequence>
<dbReference type="Pfam" id="PF05860">
    <property type="entry name" value="TPS"/>
    <property type="match status" value="1"/>
</dbReference>
<evidence type="ECO:0000259" key="4">
    <source>
        <dbReference type="SMART" id="SM00912"/>
    </source>
</evidence>
<proteinExistence type="predicted"/>
<evidence type="ECO:0000313" key="5">
    <source>
        <dbReference type="EMBL" id="ABB44027.1"/>
    </source>
</evidence>
<dbReference type="HOGENOM" id="CLU_707727_0_0_7"/>
<gene>
    <name evidence="5" type="ordered locus">Suden_0748</name>
</gene>
<name>Q30SK4_SULDN</name>
<keyword evidence="6" id="KW-1185">Reference proteome</keyword>
<accession>Q30SK4</accession>
<dbReference type="NCBIfam" id="TIGR01901">
    <property type="entry name" value="adhes_NPXG"/>
    <property type="match status" value="1"/>
</dbReference>
<evidence type="ECO:0000313" key="6">
    <source>
        <dbReference type="Proteomes" id="UP000002714"/>
    </source>
</evidence>
<keyword evidence="2" id="KW-0964">Secreted</keyword>
<dbReference type="SUPFAM" id="SSF51126">
    <property type="entry name" value="Pectin lyase-like"/>
    <property type="match status" value="1"/>
</dbReference>
<comment type="subcellular location">
    <subcellularLocation>
        <location evidence="1">Secreted</location>
    </subcellularLocation>
</comment>
<dbReference type="InterPro" id="IPR011050">
    <property type="entry name" value="Pectin_lyase_fold/virulence"/>
</dbReference>